<proteinExistence type="inferred from homology"/>
<feature type="binding site" evidence="20">
    <location>
        <position position="563"/>
    </location>
    <ligand>
        <name>ADP</name>
        <dbReference type="ChEBI" id="CHEBI:456216"/>
    </ligand>
</feature>
<dbReference type="Gene3D" id="1.10.287.130">
    <property type="match status" value="1"/>
</dbReference>
<dbReference type="InterPro" id="IPR011006">
    <property type="entry name" value="CheY-like_superfamily"/>
</dbReference>
<dbReference type="AlphaFoldDB" id="A0A8T0I5Y4"/>
<comment type="catalytic activity">
    <reaction evidence="1">
        <text>ATP + protein L-histidine = ADP + protein N-phospho-L-histidine.</text>
        <dbReference type="EC" id="2.7.13.3"/>
    </reaction>
</comment>
<feature type="binding site" evidence="20">
    <location>
        <position position="547"/>
    </location>
    <ligand>
        <name>ADP</name>
        <dbReference type="ChEBI" id="CHEBI:456216"/>
    </ligand>
</feature>
<evidence type="ECO:0000256" key="25">
    <source>
        <dbReference type="SAM" id="Coils"/>
    </source>
</evidence>
<dbReference type="SUPFAM" id="SSF55874">
    <property type="entry name" value="ATPase domain of HSP90 chaperone/DNA topoisomerase II/histidine kinase"/>
    <property type="match status" value="1"/>
</dbReference>
<dbReference type="InterPro" id="IPR004358">
    <property type="entry name" value="Sig_transdc_His_kin-like_C"/>
</dbReference>
<dbReference type="Pfam" id="PF25487">
    <property type="entry name" value="ETR1_N"/>
    <property type="match status" value="1"/>
</dbReference>
<dbReference type="GO" id="GO:0005789">
    <property type="term" value="C:endoplasmic reticulum membrane"/>
    <property type="evidence" value="ECO:0007669"/>
    <property type="project" value="UniProtKB-SubCell"/>
</dbReference>
<dbReference type="SUPFAM" id="SSF52172">
    <property type="entry name" value="CheY-like"/>
    <property type="match status" value="1"/>
</dbReference>
<keyword evidence="6 26" id="KW-0812">Transmembrane</keyword>
<dbReference type="InterPro" id="IPR003018">
    <property type="entry name" value="GAF"/>
</dbReference>
<evidence type="ECO:0000256" key="14">
    <source>
        <dbReference type="ARBA" id="ARBA00023008"/>
    </source>
</evidence>
<dbReference type="InterPro" id="IPR003594">
    <property type="entry name" value="HATPase_dom"/>
</dbReference>
<name>A0A8T0I5Y4_CERPU</name>
<keyword evidence="16 19" id="KW-0472">Membrane</keyword>
<dbReference type="InterPro" id="IPR036097">
    <property type="entry name" value="HisK_dim/P_sf"/>
</dbReference>
<dbReference type="FunFam" id="3.30.565.10:FF:000030">
    <property type="entry name" value="Ethylene receptor 1"/>
    <property type="match status" value="1"/>
</dbReference>
<sequence length="779" mass="86639">MAQRWRWALSLTCLLLVVRAVMAGMGTNAPGLPGCNCEEDWGLLELVTRCQLASDFLIALAYFSIPLELVYFVSFSNVFPFRWIIIQFGAFIVLCGLTHFIAIWTYGPHSFLIMLIQTVLKIATALVSCATAITLVHVIPTLLHVKVRELFLKHKAAELDREMGLIKDQEEAGRHVRMLTNEIRSSLDRHTILNTTLVELAKTLELANCTIWEPNPDGDAVKLTHELERRFLQVPVTIPASDKIVQQIIQSSEAIVIPPVCALGKASNNRVLAGAMAAVRLPLLYVSNFKGGTPEVVSASYAILVLVLPGETGRVWTAHEIEMVEVVADQVAVALSHAAVLEDSQRTRDALVEQNKSLQHARQEAETAIRARNDFLAVMNHEMRTPMHAIIALSSLLQEGKLSVDQRSMVDTVVKSSSLLSTLINDVLDFSRLEDGSLSLEMRPFELPTVLREAENLAKPMAKGKGLDFFFDINMDVPQCVIGDEKRLLQITLNIIGNAVKFTRQGFVSVSVSLEKYESGIRRDPRNQSWRPIPCEGFAYIRIVVKDTGLGVRENDIPRLFNKFVQADSTTTRQYGGTGLGLAICKKFVQLMDGHIWIESEGLNRGSVVTFIVRLQVQSESAKDRERPSREEQQNREDLRGLKVLVTDDNSVNRIVTRRLLDRLGCETTVVESGQQCLSALSQPGSNFRVLLLDLCMPEMDGYDVAKIIKQKFRPGEPLVVALTANTDKGTKERCMQIGMDDVVLKPISLQEMSAVLCKLLQNPKSGSRSQGNSYLNGR</sequence>
<dbReference type="FunFam" id="1.10.287.130:FF:000004">
    <property type="entry name" value="Ethylene receptor 1"/>
    <property type="match status" value="1"/>
</dbReference>
<gene>
    <name evidence="30" type="ORF">KC19_4G055200</name>
</gene>
<feature type="domain" description="Histidine kinase" evidence="28">
    <location>
        <begin position="378"/>
        <end position="617"/>
    </location>
</feature>
<evidence type="ECO:0000256" key="5">
    <source>
        <dbReference type="ARBA" id="ARBA00022679"/>
    </source>
</evidence>
<dbReference type="Proteomes" id="UP000822688">
    <property type="component" value="Chromosome 4"/>
</dbReference>
<keyword evidence="13 26" id="KW-1133">Transmembrane helix</keyword>
<dbReference type="PROSITE" id="PS50110">
    <property type="entry name" value="RESPONSE_REGULATORY"/>
    <property type="match status" value="1"/>
</dbReference>
<organism evidence="30 31">
    <name type="scientific">Ceratodon purpureus</name>
    <name type="common">Fire moss</name>
    <name type="synonym">Dicranum purpureum</name>
    <dbReference type="NCBI Taxonomy" id="3225"/>
    <lineage>
        <taxon>Eukaryota</taxon>
        <taxon>Viridiplantae</taxon>
        <taxon>Streptophyta</taxon>
        <taxon>Embryophyta</taxon>
        <taxon>Bryophyta</taxon>
        <taxon>Bryophytina</taxon>
        <taxon>Bryopsida</taxon>
        <taxon>Dicranidae</taxon>
        <taxon>Pseudoditrichales</taxon>
        <taxon>Ditrichaceae</taxon>
        <taxon>Ceratodon</taxon>
    </lineage>
</organism>
<dbReference type="SUPFAM" id="SSF47384">
    <property type="entry name" value="Homodimeric domain of signal transducing histidine kinase"/>
    <property type="match status" value="1"/>
</dbReference>
<comment type="function">
    <text evidence="19">May act early in the ethylene signal transduction pathway, possibly as an ethylene receptor, or as a regulator of the pathway.</text>
</comment>
<dbReference type="Pfam" id="PF02518">
    <property type="entry name" value="HATPase_c"/>
    <property type="match status" value="1"/>
</dbReference>
<feature type="coiled-coil region" evidence="25">
    <location>
        <begin position="341"/>
        <end position="368"/>
    </location>
</feature>
<dbReference type="InterPro" id="IPR029016">
    <property type="entry name" value="GAF-like_dom_sf"/>
</dbReference>
<dbReference type="CDD" id="cd19933">
    <property type="entry name" value="REC_ETR-like"/>
    <property type="match status" value="1"/>
</dbReference>
<evidence type="ECO:0000256" key="19">
    <source>
        <dbReference type="PIRNR" id="PIRNR026389"/>
    </source>
</evidence>
<keyword evidence="31" id="KW-1185">Reference proteome</keyword>
<feature type="transmembrane region" description="Helical" evidence="26">
    <location>
        <begin position="85"/>
        <end position="107"/>
    </location>
</feature>
<dbReference type="Gene3D" id="3.30.450.40">
    <property type="match status" value="1"/>
</dbReference>
<keyword evidence="14 19" id="KW-0186">Copper</keyword>
<evidence type="ECO:0000256" key="23">
    <source>
        <dbReference type="PIRSR" id="PIRSR026389-4"/>
    </source>
</evidence>
<dbReference type="PANTHER" id="PTHR24423">
    <property type="entry name" value="TWO-COMPONENT SENSOR HISTIDINE KINASE"/>
    <property type="match status" value="1"/>
</dbReference>
<feature type="binding site" evidence="21">
    <location>
        <position position="99"/>
    </location>
    <ligand>
        <name>Cu cation</name>
        <dbReference type="ChEBI" id="CHEBI:23378"/>
    </ligand>
</feature>
<evidence type="ECO:0000256" key="16">
    <source>
        <dbReference type="ARBA" id="ARBA00023136"/>
    </source>
</evidence>
<feature type="signal peptide" evidence="27">
    <location>
        <begin position="1"/>
        <end position="23"/>
    </location>
</feature>
<evidence type="ECO:0000256" key="20">
    <source>
        <dbReference type="PIRSR" id="PIRSR026389-1"/>
    </source>
</evidence>
<evidence type="ECO:0000256" key="8">
    <source>
        <dbReference type="ARBA" id="ARBA00022741"/>
    </source>
</evidence>
<dbReference type="GO" id="GO:0051740">
    <property type="term" value="F:ethylene binding"/>
    <property type="evidence" value="ECO:0007669"/>
    <property type="project" value="UniProtKB-UniRule"/>
</dbReference>
<evidence type="ECO:0000256" key="3">
    <source>
        <dbReference type="ARBA" id="ARBA00009842"/>
    </source>
</evidence>
<feature type="disulfide bond" description="Interchain" evidence="22">
    <location>
        <position position="35"/>
    </location>
</feature>
<dbReference type="InterPro" id="IPR001789">
    <property type="entry name" value="Sig_transdc_resp-reg_receiver"/>
</dbReference>
<dbReference type="GO" id="GO:0000155">
    <property type="term" value="F:phosphorelay sensor kinase activity"/>
    <property type="evidence" value="ECO:0007669"/>
    <property type="project" value="InterPro"/>
</dbReference>
<dbReference type="CDD" id="cd00082">
    <property type="entry name" value="HisKA"/>
    <property type="match status" value="1"/>
</dbReference>
<keyword evidence="8 19" id="KW-0547">Nucleotide-binding</keyword>
<evidence type="ECO:0000256" key="2">
    <source>
        <dbReference type="ARBA" id="ARBA00004477"/>
    </source>
</evidence>
<dbReference type="PIRSF" id="PIRSF026389">
    <property type="entry name" value="Ethyln_sen_HK"/>
    <property type="match status" value="1"/>
</dbReference>
<protein>
    <recommendedName>
        <fullName evidence="19">Ethylene receptor</fullName>
    </recommendedName>
</protein>
<evidence type="ECO:0000313" key="31">
    <source>
        <dbReference type="Proteomes" id="UP000822688"/>
    </source>
</evidence>
<evidence type="ECO:0000259" key="28">
    <source>
        <dbReference type="PROSITE" id="PS50109"/>
    </source>
</evidence>
<accession>A0A8T0I5Y4</accession>
<evidence type="ECO:0000313" key="30">
    <source>
        <dbReference type="EMBL" id="KAG0578864.1"/>
    </source>
</evidence>
<keyword evidence="7 19" id="KW-0479">Metal-binding</keyword>
<keyword evidence="27" id="KW-0732">Signal</keyword>
<feature type="modified residue" description="4-aspartylphosphate" evidence="24">
    <location>
        <position position="694"/>
    </location>
</feature>
<dbReference type="SUPFAM" id="SSF55781">
    <property type="entry name" value="GAF domain-like"/>
    <property type="match status" value="1"/>
</dbReference>
<keyword evidence="4 24" id="KW-0597">Phosphoprotein</keyword>
<dbReference type="SMART" id="SM00388">
    <property type="entry name" value="HisKA"/>
    <property type="match status" value="1"/>
</dbReference>
<feature type="chain" id="PRO_5035907111" description="Ethylene receptor" evidence="27">
    <location>
        <begin position="24"/>
        <end position="779"/>
    </location>
</feature>
<evidence type="ECO:0000256" key="21">
    <source>
        <dbReference type="PIRSR" id="PIRSR026389-2"/>
    </source>
</evidence>
<feature type="binding site" evidence="20">
    <location>
        <begin position="498"/>
        <end position="501"/>
    </location>
    <ligand>
        <name>ADP</name>
        <dbReference type="ChEBI" id="CHEBI:456216"/>
    </ligand>
</feature>
<dbReference type="SMART" id="SM00387">
    <property type="entry name" value="HATPase_c"/>
    <property type="match status" value="1"/>
</dbReference>
<evidence type="ECO:0000256" key="13">
    <source>
        <dbReference type="ARBA" id="ARBA00022989"/>
    </source>
</evidence>
<keyword evidence="15 19" id="KW-0902">Two-component regulatory system</keyword>
<dbReference type="InterPro" id="IPR005467">
    <property type="entry name" value="His_kinase_dom"/>
</dbReference>
<feature type="disulfide bond" description="Interchain" evidence="22">
    <location>
        <position position="37"/>
    </location>
</feature>
<dbReference type="GO" id="GO:0046872">
    <property type="term" value="F:metal ion binding"/>
    <property type="evidence" value="ECO:0007669"/>
    <property type="project" value="UniProtKB-UniRule"/>
</dbReference>
<comment type="subcellular location">
    <subcellularLocation>
        <location evidence="2">Endoplasmic reticulum membrane</location>
        <topology evidence="2">Multi-pass membrane protein</topology>
    </subcellularLocation>
</comment>
<evidence type="ECO:0000256" key="10">
    <source>
        <dbReference type="ARBA" id="ARBA00022777"/>
    </source>
</evidence>
<comment type="cofactor">
    <cofactor evidence="21">
        <name>Cu cation</name>
        <dbReference type="ChEBI" id="CHEBI:23378"/>
    </cofactor>
    <text evidence="21">Binds 1 copper ion per dimer.</text>
</comment>
<dbReference type="Pfam" id="PF00512">
    <property type="entry name" value="HisKA"/>
    <property type="match status" value="1"/>
</dbReference>
<dbReference type="PRINTS" id="PR00344">
    <property type="entry name" value="BCTRLSENSOR"/>
</dbReference>
<keyword evidence="17 22" id="KW-1015">Disulfide bond</keyword>
<dbReference type="Gene3D" id="3.40.50.2300">
    <property type="match status" value="1"/>
</dbReference>
<evidence type="ECO:0000256" key="18">
    <source>
        <dbReference type="ARBA" id="ARBA00023170"/>
    </source>
</evidence>
<dbReference type="GO" id="GO:0010105">
    <property type="term" value="P:negative regulation of ethylene-activated signaling pathway"/>
    <property type="evidence" value="ECO:0007669"/>
    <property type="project" value="UniProtKB-ARBA"/>
</dbReference>
<evidence type="ECO:0000256" key="11">
    <source>
        <dbReference type="ARBA" id="ARBA00022824"/>
    </source>
</evidence>
<evidence type="ECO:0000256" key="15">
    <source>
        <dbReference type="ARBA" id="ARBA00023012"/>
    </source>
</evidence>
<keyword evidence="12 19" id="KW-0067">ATP-binding</keyword>
<keyword evidence="18 19" id="KW-0675">Receptor</keyword>
<evidence type="ECO:0000256" key="24">
    <source>
        <dbReference type="PROSITE-ProRule" id="PRU00169"/>
    </source>
</evidence>
<evidence type="ECO:0000256" key="22">
    <source>
        <dbReference type="PIRSR" id="PIRSR026389-3"/>
    </source>
</evidence>
<evidence type="ECO:0000256" key="26">
    <source>
        <dbReference type="SAM" id="Phobius"/>
    </source>
</evidence>
<evidence type="ECO:0000256" key="12">
    <source>
        <dbReference type="ARBA" id="ARBA00022840"/>
    </source>
</evidence>
<feature type="binding site" evidence="20">
    <location>
        <position position="582"/>
    </location>
    <ligand>
        <name>ADP</name>
        <dbReference type="ChEBI" id="CHEBI:456216"/>
    </ligand>
</feature>
<comment type="caution">
    <text evidence="30">The sequence shown here is derived from an EMBL/GenBank/DDBJ whole genome shotgun (WGS) entry which is preliminary data.</text>
</comment>
<dbReference type="InterPro" id="IPR014525">
    <property type="entry name" value="ETR"/>
</dbReference>
<dbReference type="GO" id="GO:0038199">
    <property type="term" value="F:ethylene receptor activity"/>
    <property type="evidence" value="ECO:0007669"/>
    <property type="project" value="UniProtKB-UniRule"/>
</dbReference>
<evidence type="ECO:0000256" key="1">
    <source>
        <dbReference type="ARBA" id="ARBA00000085"/>
    </source>
</evidence>
<dbReference type="GO" id="GO:0005524">
    <property type="term" value="F:ATP binding"/>
    <property type="evidence" value="ECO:0007669"/>
    <property type="project" value="UniProtKB-UniRule"/>
</dbReference>
<feature type="transmembrane region" description="Helical" evidence="26">
    <location>
        <begin position="56"/>
        <end position="73"/>
    </location>
</feature>
<feature type="domain" description="Response regulatory" evidence="29">
    <location>
        <begin position="643"/>
        <end position="761"/>
    </location>
</feature>
<comment type="similarity">
    <text evidence="3 19">Belongs to the ethylene receptor family.</text>
</comment>
<dbReference type="PROSITE" id="PS50109">
    <property type="entry name" value="HIS_KIN"/>
    <property type="match status" value="1"/>
</dbReference>
<evidence type="ECO:0000256" key="9">
    <source>
        <dbReference type="ARBA" id="ARBA00022745"/>
    </source>
</evidence>
<dbReference type="InterPro" id="IPR058544">
    <property type="entry name" value="ETR1_N"/>
</dbReference>
<evidence type="ECO:0000256" key="7">
    <source>
        <dbReference type="ARBA" id="ARBA00022723"/>
    </source>
</evidence>
<feature type="binding site" evidence="20">
    <location>
        <position position="578"/>
    </location>
    <ligand>
        <name>ADP</name>
        <dbReference type="ChEBI" id="CHEBI:456216"/>
    </ligand>
</feature>
<keyword evidence="25" id="KW-0175">Coiled coil</keyword>
<evidence type="ECO:0000256" key="27">
    <source>
        <dbReference type="SAM" id="SignalP"/>
    </source>
</evidence>
<keyword evidence="10 19" id="KW-0418">Kinase</keyword>
<feature type="cross-link" description="Glycyl lysine isopeptide (Lys-Gly) (interchain with G-Cter in ubiquitin)" evidence="23">
    <location>
        <position position="746"/>
    </location>
</feature>
<dbReference type="InterPro" id="IPR036890">
    <property type="entry name" value="HATPase_C_sf"/>
</dbReference>
<dbReference type="PANTHER" id="PTHR24423:SF633">
    <property type="entry name" value="ETHYLENE RECEPTOR 2"/>
    <property type="match status" value="1"/>
</dbReference>
<evidence type="ECO:0000256" key="6">
    <source>
        <dbReference type="ARBA" id="ARBA00022692"/>
    </source>
</evidence>
<dbReference type="Pfam" id="PF01590">
    <property type="entry name" value="GAF"/>
    <property type="match status" value="1"/>
</dbReference>
<reference evidence="30" key="1">
    <citation type="submission" date="2020-06" db="EMBL/GenBank/DDBJ databases">
        <title>WGS assembly of Ceratodon purpureus strain R40.</title>
        <authorList>
            <person name="Carey S.B."/>
            <person name="Jenkins J."/>
            <person name="Shu S."/>
            <person name="Lovell J.T."/>
            <person name="Sreedasyam A."/>
            <person name="Maumus F."/>
            <person name="Tiley G.P."/>
            <person name="Fernandez-Pozo N."/>
            <person name="Barry K."/>
            <person name="Chen C."/>
            <person name="Wang M."/>
            <person name="Lipzen A."/>
            <person name="Daum C."/>
            <person name="Saski C.A."/>
            <person name="Payton A.C."/>
            <person name="Mcbreen J.C."/>
            <person name="Conrad R.E."/>
            <person name="Kollar L.M."/>
            <person name="Olsson S."/>
            <person name="Huttunen S."/>
            <person name="Landis J.B."/>
            <person name="Wickett N.J."/>
            <person name="Johnson M.G."/>
            <person name="Rensing S.A."/>
            <person name="Grimwood J."/>
            <person name="Schmutz J."/>
            <person name="Mcdaniel S.F."/>
        </authorList>
    </citation>
    <scope>NUCLEOTIDE SEQUENCE</scope>
    <source>
        <strain evidence="30">R40</strain>
    </source>
</reference>
<dbReference type="CDD" id="cd16922">
    <property type="entry name" value="HATPase_EvgS-ArcB-TorS-like"/>
    <property type="match status" value="1"/>
</dbReference>
<evidence type="ECO:0000256" key="4">
    <source>
        <dbReference type="ARBA" id="ARBA00022553"/>
    </source>
</evidence>
<dbReference type="SMART" id="SM00448">
    <property type="entry name" value="REC"/>
    <property type="match status" value="1"/>
</dbReference>
<dbReference type="Pfam" id="PF00072">
    <property type="entry name" value="Response_reg"/>
    <property type="match status" value="1"/>
</dbReference>
<dbReference type="EMBL" id="CM026424">
    <property type="protein sequence ID" value="KAG0578864.1"/>
    <property type="molecule type" value="Genomic_DNA"/>
</dbReference>
<evidence type="ECO:0000256" key="17">
    <source>
        <dbReference type="ARBA" id="ARBA00023157"/>
    </source>
</evidence>
<evidence type="ECO:0000259" key="29">
    <source>
        <dbReference type="PROSITE" id="PS50110"/>
    </source>
</evidence>
<feature type="binding site" evidence="21">
    <location>
        <position position="95"/>
    </location>
    <ligand>
        <name>Cu cation</name>
        <dbReference type="ChEBI" id="CHEBI:23378"/>
    </ligand>
</feature>
<dbReference type="OrthoDB" id="60033at2759"/>
<keyword evidence="11 19" id="KW-0256">Endoplasmic reticulum</keyword>
<dbReference type="SMART" id="SM00065">
    <property type="entry name" value="GAF"/>
    <property type="match status" value="1"/>
</dbReference>
<keyword evidence="5 19" id="KW-0808">Transferase</keyword>
<keyword evidence="9 19" id="KW-0936">Ethylene signaling pathway</keyword>
<dbReference type="Gene3D" id="3.30.565.10">
    <property type="entry name" value="Histidine kinase-like ATPase, C-terminal domain"/>
    <property type="match status" value="1"/>
</dbReference>
<dbReference type="InterPro" id="IPR003661">
    <property type="entry name" value="HisK_dim/P_dom"/>
</dbReference>